<keyword evidence="5" id="KW-0408">Iron</keyword>
<evidence type="ECO:0000256" key="4">
    <source>
        <dbReference type="ARBA" id="ARBA00022723"/>
    </source>
</evidence>
<dbReference type="PROSITE" id="PS50011">
    <property type="entry name" value="PROTEIN_KINASE_DOM"/>
    <property type="match status" value="1"/>
</dbReference>
<dbReference type="Pfam" id="PF00067">
    <property type="entry name" value="p450"/>
    <property type="match status" value="2"/>
</dbReference>
<evidence type="ECO:0000259" key="6">
    <source>
        <dbReference type="PROSITE" id="PS50011"/>
    </source>
</evidence>
<dbReference type="GeneID" id="87961650"/>
<accession>A0ABR0HSS3</accession>
<dbReference type="RefSeq" id="XP_062797320.1">
    <property type="nucleotide sequence ID" value="XM_062940919.1"/>
</dbReference>
<dbReference type="EMBL" id="JAFFHC010000006">
    <property type="protein sequence ID" value="KAK4671024.1"/>
    <property type="molecule type" value="Genomic_DNA"/>
</dbReference>
<name>A0ABR0HSS3_9PEZI</name>
<dbReference type="InterPro" id="IPR011009">
    <property type="entry name" value="Kinase-like_dom_sf"/>
</dbReference>
<keyword evidence="8" id="KW-1185">Reference proteome</keyword>
<dbReference type="SUPFAM" id="SSF48264">
    <property type="entry name" value="Cytochrome P450"/>
    <property type="match status" value="1"/>
</dbReference>
<evidence type="ECO:0000256" key="2">
    <source>
        <dbReference type="ARBA" id="ARBA00010617"/>
    </source>
</evidence>
<dbReference type="PANTHER" id="PTHR24305:SF232">
    <property type="entry name" value="P450, PUTATIVE (EUROFUNG)-RELATED"/>
    <property type="match status" value="1"/>
</dbReference>
<comment type="caution">
    <text evidence="7">The sequence shown here is derived from an EMBL/GenBank/DDBJ whole genome shotgun (WGS) entry which is preliminary data.</text>
</comment>
<reference evidence="7 8" key="1">
    <citation type="journal article" date="2023" name="bioRxiv">
        <title>High-quality genome assemblies of four members of thePodospora anserinaspecies complex.</title>
        <authorList>
            <person name="Ament-Velasquez S.L."/>
            <person name="Vogan A.A."/>
            <person name="Wallerman O."/>
            <person name="Hartmann F."/>
            <person name="Gautier V."/>
            <person name="Silar P."/>
            <person name="Giraud T."/>
            <person name="Johannesson H."/>
        </authorList>
    </citation>
    <scope>NUCLEOTIDE SEQUENCE [LARGE SCALE GENOMIC DNA]</scope>
    <source>
        <strain evidence="7 8">CBS 124.78</strain>
    </source>
</reference>
<organism evidence="7 8">
    <name type="scientific">Podospora pseudoanserina</name>
    <dbReference type="NCBI Taxonomy" id="2609844"/>
    <lineage>
        <taxon>Eukaryota</taxon>
        <taxon>Fungi</taxon>
        <taxon>Dikarya</taxon>
        <taxon>Ascomycota</taxon>
        <taxon>Pezizomycotina</taxon>
        <taxon>Sordariomycetes</taxon>
        <taxon>Sordariomycetidae</taxon>
        <taxon>Sordariales</taxon>
        <taxon>Podosporaceae</taxon>
        <taxon>Podospora</taxon>
    </lineage>
</organism>
<dbReference type="InterPro" id="IPR050121">
    <property type="entry name" value="Cytochrome_P450_monoxygenase"/>
</dbReference>
<sequence>MANDHDGTHTVVEKTQPTITSYHDLTIVESQDAETGLAKSCMFLHITQDEEVYFGKTTRNKRELSFDEIGQLLTRIPDEEIFPAIPKDIELTLAPDHINEANSFLKRPGIQHYDDFVGTDFVWKELLHETLIMEKISKVPHPYIIRYLGCRTCRGRITSFFVERLDQTLDQYVNAPDGFEPLDNERFLAGVQSAIDYLHSLGLAHNDLNPQNIMVRDGMPVLIDFGGCAPFGEVVQSCGTPGWCEEFFRHSKKEHDEYGDQNTQLISLHKKHGHFVRLAHKEVSVSHPDAIKKILGNSHLRKGSWYRMTAIPDYRFQSPMATTDPKKKMGKSKAFASGYALTNVLRSEPQIDNVISLLLSHLDRFAQTGEQVNLDKYFTFTSFDVTEEILFSSQFGFLKTGTDIGNAIANGYWLSIDEDELRDERDDESRFDSVGCWFRAMEKDPERIKWRDVQAVTVSTVGAASETVSCALQSFVYYMIRTPGVWGRARGEVLELQGREGGGEGRVVSWGQAKRLVYLQACIKEGLRMFAPVPMNLPRVVGPEGLEIGGRRFGMGTILSVNSWVMHFSEEIWGKDAGEFKQIFCFLHIDIHSKYTSDNFLGSI</sequence>
<dbReference type="Gene3D" id="1.10.630.10">
    <property type="entry name" value="Cytochrome P450"/>
    <property type="match status" value="2"/>
</dbReference>
<keyword evidence="3" id="KW-0349">Heme</keyword>
<dbReference type="InterPro" id="IPR000719">
    <property type="entry name" value="Prot_kinase_dom"/>
</dbReference>
<protein>
    <recommendedName>
        <fullName evidence="6">Protein kinase domain-containing protein</fullName>
    </recommendedName>
</protein>
<gene>
    <name evidence="7" type="ORF">QC764_0090980</name>
</gene>
<dbReference type="SUPFAM" id="SSF56112">
    <property type="entry name" value="Protein kinase-like (PK-like)"/>
    <property type="match status" value="1"/>
</dbReference>
<proteinExistence type="inferred from homology"/>
<evidence type="ECO:0000256" key="5">
    <source>
        <dbReference type="ARBA" id="ARBA00023004"/>
    </source>
</evidence>
<evidence type="ECO:0000256" key="3">
    <source>
        <dbReference type="ARBA" id="ARBA00022617"/>
    </source>
</evidence>
<keyword evidence="4" id="KW-0479">Metal-binding</keyword>
<dbReference type="Proteomes" id="UP001323617">
    <property type="component" value="Unassembled WGS sequence"/>
</dbReference>
<evidence type="ECO:0000313" key="7">
    <source>
        <dbReference type="EMBL" id="KAK4671024.1"/>
    </source>
</evidence>
<dbReference type="Pfam" id="PF00069">
    <property type="entry name" value="Pkinase"/>
    <property type="match status" value="1"/>
</dbReference>
<dbReference type="SMART" id="SM00220">
    <property type="entry name" value="S_TKc"/>
    <property type="match status" value="1"/>
</dbReference>
<dbReference type="InterPro" id="IPR036396">
    <property type="entry name" value="Cyt_P450_sf"/>
</dbReference>
<dbReference type="PANTHER" id="PTHR24305">
    <property type="entry name" value="CYTOCHROME P450"/>
    <property type="match status" value="1"/>
</dbReference>
<evidence type="ECO:0000313" key="8">
    <source>
        <dbReference type="Proteomes" id="UP001323617"/>
    </source>
</evidence>
<evidence type="ECO:0000256" key="1">
    <source>
        <dbReference type="ARBA" id="ARBA00001971"/>
    </source>
</evidence>
<comment type="similarity">
    <text evidence="2">Belongs to the cytochrome P450 family.</text>
</comment>
<dbReference type="InterPro" id="IPR001128">
    <property type="entry name" value="Cyt_P450"/>
</dbReference>
<comment type="cofactor">
    <cofactor evidence="1">
        <name>heme</name>
        <dbReference type="ChEBI" id="CHEBI:30413"/>
    </cofactor>
</comment>
<dbReference type="Gene3D" id="1.10.510.10">
    <property type="entry name" value="Transferase(Phosphotransferase) domain 1"/>
    <property type="match status" value="1"/>
</dbReference>
<feature type="domain" description="Protein kinase" evidence="6">
    <location>
        <begin position="58"/>
        <end position="342"/>
    </location>
</feature>